<dbReference type="PANTHER" id="PTHR19860:SF40">
    <property type="entry name" value="WD40 REPEAT-CONTAINING PROTEIN"/>
    <property type="match status" value="1"/>
</dbReference>
<dbReference type="GO" id="GO:0080008">
    <property type="term" value="C:Cul4-RING E3 ubiquitin ligase complex"/>
    <property type="evidence" value="ECO:0007669"/>
    <property type="project" value="TreeGrafter"/>
</dbReference>
<dbReference type="InterPro" id="IPR025139">
    <property type="entry name" value="DUF4062"/>
</dbReference>
<sequence length="1677" mass="192722">MTEYSSTDIRVFLSSTFSDMQQTRNYLTRKIFPKIEQECARRGISFSVLDLRWGITENESKTGKVIEICIDEINRTRPFFIGLVGERYGWIPDEQEIRKNLHLEEKYPWVREYIGRRCSITEIEMQYGVLNNDSIQDAYFFLKKTKPGLSPKNEEEEKLSELRKTIMDKAGEGKCTADIYNSVEELGKLVHDRLIAMIEKRFPACEKLNEFDLYYLRGNGNLSALRRNYIDLGNRVRTLESNIVHADTLFVTGESGCGKSALLANSFTDSKEIVVRTAIDDSVNSIGRLISLFLYKLGLTEENAASTDEEEIIRKYREHTYKEPIIWIIDGLEKLPVEDIYSIMPLLVHPENIRTVISVEEQYFRKNSITDLIHESYPTIVEPSPLNEAEKLLFVSNRLHECGKKLTQRQEMHILSSPFLSNPQLLTIFVEELIQFGIYEKLDAFIERLTTASDIKDFINRVLEITEREFKAGEIETLLSVTAISANGIGEKEYVSECGYTPLAYSALYGAAEPFIYRQDGALIIKNSRLRTYILERYLNTAEKRNATARLCTRLLLKEKKHFNKGRKLTFLEKLIYKVIRCYPITEASQRFNKIHGELIMQYISLGQWKKANKLLYNFFLSTNALGHGPYLSLLCRCIEHGLDVRRLFSTRNILFFNFAGRETVLFISKAMLAFLAECHAESYRPLRRHFRLMPIPRKLKRTLIDITDKAFGKKSDIGITGNFEEQWIPGKYDIDPKNAAAIFEQISIISDTNRIKKIQSAADSMISASEKDSLNWIFFTGYSVLCSAMSGNIGTAKELFRNLLESSAISPSSLHYVKFAIAYREADWQSCRELAEELRQWAATMPHKIRLNLLKFVICYRIATEENDSGGNENYNRKDAIAEYEKLAREENFPGSMNFLAQWLTAWQLPEAAADVYAILAADAVNKSERANYYYLMAESLESGHVSDWHTIAGIWEKSAGCYLQAGREYYIDMDNALNNANKAYNKVQDWIQAERLIVKRYGYANEMERDYGPEKMAERYNRIAIRCSELKNCPNPETKDITVASLKKSMSAKEDKILYLKNYIFNLENITHKGWLAADDVRDALGFIAPYMELDTAGESLRPLFFLECYCGDEKLAARSLEKAKELGCALSDAGYEWDNLVMKASCSENEAERLKNMEIIKERILGESGHYDWKNCRELKLDKKIKDTCSHEKIDDILFMWMIAKLERDTRQAERLKNEIRKFAIEENGTEIIGRFINLNSRFYASADYMTIEWILFQIRLYMDWKPGYATASEWCLTLATLVFNAKCPYNSLKELEQFYTECIAAEENPSETLLEIAEELPRPETGSLFNDTKCYLGIVKAVTAPLRNGIITLDESGHARLERCITKYLEPVTESPDSDNKTLDELYDLYKSLNIKANNKTVSAMLALRIPSMEEYSYGNGQGGDFFRALGESMAEGYAPDTNMLGSITWVYILQGDLQKAAESMSEFETAVKGRKEYAPVLTFFRALLESRQGDYAGAVEKLHEILALIEVRYGHQKEYDDNYWTIPDIFISICRDEFCFEFVFCHSLVLGEIYAGLYKEGLEHSEMLVDYDERTVQLLNCLAMYRSGLPEEAMRLLEKNRHEDDGNDENTYTVRALRLLVALEQARYCAGAGKMTEAAKIVKSAGEHIWKSMPPLCVHEYEQACRLLTGMQ</sequence>
<gene>
    <name evidence="3" type="ORF">IAC68_07000</name>
</gene>
<dbReference type="PANTHER" id="PTHR19860">
    <property type="entry name" value="DDB1- AND CUL4-ASSOCIATED FACTOR 12-RELATED"/>
    <property type="match status" value="1"/>
</dbReference>
<dbReference type="Proteomes" id="UP000823635">
    <property type="component" value="Unassembled WGS sequence"/>
</dbReference>
<reference evidence="3" key="2">
    <citation type="journal article" date="2021" name="PeerJ">
        <title>Extensive microbial diversity within the chicken gut microbiome revealed by metagenomics and culture.</title>
        <authorList>
            <person name="Gilroy R."/>
            <person name="Ravi A."/>
            <person name="Getino M."/>
            <person name="Pursley I."/>
            <person name="Horton D.L."/>
            <person name="Alikhan N.F."/>
            <person name="Baker D."/>
            <person name="Gharbi K."/>
            <person name="Hall N."/>
            <person name="Watson M."/>
            <person name="Adriaenssens E.M."/>
            <person name="Foster-Nyarko E."/>
            <person name="Jarju S."/>
            <person name="Secka A."/>
            <person name="Antonio M."/>
            <person name="Oren A."/>
            <person name="Chaudhuri R.R."/>
            <person name="La Ragione R."/>
            <person name="Hildebrand F."/>
            <person name="Pallen M.J."/>
        </authorList>
    </citation>
    <scope>NUCLEOTIDE SEQUENCE</scope>
    <source>
        <strain evidence="3">15467</strain>
    </source>
</reference>
<comment type="caution">
    <text evidence="3">The sequence shown here is derived from an EMBL/GenBank/DDBJ whole genome shotgun (WGS) entry which is preliminary data.</text>
</comment>
<evidence type="ECO:0000256" key="1">
    <source>
        <dbReference type="ARBA" id="ARBA00022737"/>
    </source>
</evidence>
<reference evidence="3" key="1">
    <citation type="submission" date="2020-10" db="EMBL/GenBank/DDBJ databases">
        <authorList>
            <person name="Gilroy R."/>
        </authorList>
    </citation>
    <scope>NUCLEOTIDE SEQUENCE</scope>
    <source>
        <strain evidence="3">15467</strain>
    </source>
</reference>
<keyword evidence="1" id="KW-0677">Repeat</keyword>
<dbReference type="InterPro" id="IPR051191">
    <property type="entry name" value="DCAF12"/>
</dbReference>
<name>A0A9D9DR31_9BACT</name>
<protein>
    <submittedName>
        <fullName evidence="3">DUF4062 domain-containing protein</fullName>
    </submittedName>
</protein>
<dbReference type="EMBL" id="JADINB010000147">
    <property type="protein sequence ID" value="MBO8429659.1"/>
    <property type="molecule type" value="Genomic_DNA"/>
</dbReference>
<proteinExistence type="predicted"/>
<dbReference type="InterPro" id="IPR027417">
    <property type="entry name" value="P-loop_NTPase"/>
</dbReference>
<evidence type="ECO:0000313" key="4">
    <source>
        <dbReference type="Proteomes" id="UP000823635"/>
    </source>
</evidence>
<accession>A0A9D9DR31</accession>
<dbReference type="Pfam" id="PF13271">
    <property type="entry name" value="DUF4062"/>
    <property type="match status" value="1"/>
</dbReference>
<dbReference type="SUPFAM" id="SSF52540">
    <property type="entry name" value="P-loop containing nucleoside triphosphate hydrolases"/>
    <property type="match status" value="1"/>
</dbReference>
<evidence type="ECO:0000259" key="2">
    <source>
        <dbReference type="Pfam" id="PF13271"/>
    </source>
</evidence>
<evidence type="ECO:0000313" key="3">
    <source>
        <dbReference type="EMBL" id="MBO8429659.1"/>
    </source>
</evidence>
<organism evidence="3 4">
    <name type="scientific">Candidatus Egerieousia excrementavium</name>
    <dbReference type="NCBI Taxonomy" id="2840778"/>
    <lineage>
        <taxon>Bacteria</taxon>
        <taxon>Pseudomonadati</taxon>
        <taxon>Bacteroidota</taxon>
        <taxon>Bacteroidia</taxon>
        <taxon>Bacteroidales</taxon>
        <taxon>Candidatus Egerieousia</taxon>
    </lineage>
</organism>
<feature type="domain" description="DUF4062" evidence="2">
    <location>
        <begin position="10"/>
        <end position="94"/>
    </location>
</feature>